<comment type="caution">
    <text evidence="1">The sequence shown here is derived from an EMBL/GenBank/DDBJ whole genome shotgun (WGS) entry which is preliminary data.</text>
</comment>
<dbReference type="EMBL" id="QGDC01000007">
    <property type="protein sequence ID" value="RCH54323.1"/>
    <property type="molecule type" value="Genomic_DNA"/>
</dbReference>
<protein>
    <submittedName>
        <fullName evidence="1">Uncharacterized protein</fullName>
    </submittedName>
</protein>
<dbReference type="RefSeq" id="WP_114005834.1">
    <property type="nucleotide sequence ID" value="NZ_QGDC01000007.1"/>
</dbReference>
<keyword evidence="2" id="KW-1185">Reference proteome</keyword>
<dbReference type="Proteomes" id="UP000253209">
    <property type="component" value="Unassembled WGS sequence"/>
</dbReference>
<organism evidence="1 2">
    <name type="scientific">Mucilaginibacter hurinus</name>
    <dbReference type="NCBI Taxonomy" id="2201324"/>
    <lineage>
        <taxon>Bacteria</taxon>
        <taxon>Pseudomonadati</taxon>
        <taxon>Bacteroidota</taxon>
        <taxon>Sphingobacteriia</taxon>
        <taxon>Sphingobacteriales</taxon>
        <taxon>Sphingobacteriaceae</taxon>
        <taxon>Mucilaginibacter</taxon>
    </lineage>
</organism>
<sequence length="147" mass="15839">MKKLLYTPLLVVLLNSCDTAQKTQSQQDQQAQSGPCPDKVCTMMFASVPVKFVNSSGNPAAVKDYRAVNLRTNQDITHKDNDSVYGNYFAVADDSDLKKLSEAGDNIEVTAIDSASNKKLKAVIKVSGGECACHVARVAGPEEIMVN</sequence>
<evidence type="ECO:0000313" key="1">
    <source>
        <dbReference type="EMBL" id="RCH54323.1"/>
    </source>
</evidence>
<reference evidence="1 2" key="1">
    <citation type="submission" date="2018-05" db="EMBL/GenBank/DDBJ databases">
        <title>Mucilaginibacter hurinus sp. nov., isolated from briquette warehouse soil.</title>
        <authorList>
            <person name="Choi L."/>
        </authorList>
    </citation>
    <scope>NUCLEOTIDE SEQUENCE [LARGE SCALE GENOMIC DNA]</scope>
    <source>
        <strain evidence="1 2">ZR32</strain>
    </source>
</reference>
<dbReference type="AlphaFoldDB" id="A0A367GNQ5"/>
<gene>
    <name evidence="1" type="ORF">DJ568_13610</name>
</gene>
<name>A0A367GNQ5_9SPHI</name>
<proteinExistence type="predicted"/>
<dbReference type="OrthoDB" id="798998at2"/>
<evidence type="ECO:0000313" key="2">
    <source>
        <dbReference type="Proteomes" id="UP000253209"/>
    </source>
</evidence>
<accession>A0A367GNQ5</accession>